<name>A0ABW7CF42_9CYAN</name>
<dbReference type="PANTHER" id="PTHR39963">
    <property type="entry name" value="SLL0983 PROTEIN"/>
    <property type="match status" value="1"/>
</dbReference>
<organism evidence="2 3">
    <name type="scientific">Limnothrix redekei LRLZ20PSL1</name>
    <dbReference type="NCBI Taxonomy" id="3112953"/>
    <lineage>
        <taxon>Bacteria</taxon>
        <taxon>Bacillati</taxon>
        <taxon>Cyanobacteriota</taxon>
        <taxon>Cyanophyceae</taxon>
        <taxon>Pseudanabaenales</taxon>
        <taxon>Pseudanabaenaceae</taxon>
        <taxon>Limnothrix</taxon>
    </lineage>
</organism>
<feature type="domain" description="MnmC-like methyltransferase" evidence="1">
    <location>
        <begin position="188"/>
        <end position="278"/>
    </location>
</feature>
<dbReference type="Proteomes" id="UP001604335">
    <property type="component" value="Unassembled WGS sequence"/>
</dbReference>
<dbReference type="InterPro" id="IPR008471">
    <property type="entry name" value="MnmC-like_methylTransf"/>
</dbReference>
<dbReference type="EMBL" id="JAZAQF010000091">
    <property type="protein sequence ID" value="MFG3819458.1"/>
    <property type="molecule type" value="Genomic_DNA"/>
</dbReference>
<dbReference type="RefSeq" id="WP_393015385.1">
    <property type="nucleotide sequence ID" value="NZ_JAZAQF010000091.1"/>
</dbReference>
<comment type="caution">
    <text evidence="2">The sequence shown here is derived from an EMBL/GenBank/DDBJ whole genome shotgun (WGS) entry which is preliminary data.</text>
</comment>
<keyword evidence="2" id="KW-0489">Methyltransferase</keyword>
<protein>
    <submittedName>
        <fullName evidence="2">MnmC family methyltransferase</fullName>
    </submittedName>
</protein>
<dbReference type="GO" id="GO:0032259">
    <property type="term" value="P:methylation"/>
    <property type="evidence" value="ECO:0007669"/>
    <property type="project" value="UniProtKB-KW"/>
</dbReference>
<dbReference type="GO" id="GO:0008168">
    <property type="term" value="F:methyltransferase activity"/>
    <property type="evidence" value="ECO:0007669"/>
    <property type="project" value="UniProtKB-KW"/>
</dbReference>
<sequence length="347" mass="37533">MNSRVVEGAIDWVSAENGNLSIEPTADGSMTFRSERFGEAFHSRQGAWQEALSKFVEPTHLPQRATSQPVIRILDVCYGLGYNTAAALTALWALNPACAVEWVGLELDPVATRAALPYLLATARSAGAALGLAEPILGAIAQLLTDLAEQGQAAWPAPASVTPKFSTPELITPGLITGPSPAPQFRGQLLWGDARQTLRPVLDRGFRADAVFLDPFSPPRCPQLWTVEFLGMVSRCLAPDGRLATYSCAAAVRSALLAAGLQLGATVPFGRRWPGTVAAFVPLDLPPLSAQEQEHLQTKAAVPYRDPHLTDDAATILDRKNQEQARSPLEPTSRWKRRWFGDCRAKH</sequence>
<keyword evidence="3" id="KW-1185">Reference proteome</keyword>
<dbReference type="InterPro" id="IPR029063">
    <property type="entry name" value="SAM-dependent_MTases_sf"/>
</dbReference>
<evidence type="ECO:0000313" key="3">
    <source>
        <dbReference type="Proteomes" id="UP001604335"/>
    </source>
</evidence>
<keyword evidence="2" id="KW-0808">Transferase</keyword>
<dbReference type="PANTHER" id="PTHR39963:SF1">
    <property type="entry name" value="MNMC-LIKE METHYLTRANSFERASE DOMAIN-CONTAINING PROTEIN"/>
    <property type="match status" value="1"/>
</dbReference>
<dbReference type="Gene3D" id="3.40.50.150">
    <property type="entry name" value="Vaccinia Virus protein VP39"/>
    <property type="match status" value="1"/>
</dbReference>
<evidence type="ECO:0000259" key="1">
    <source>
        <dbReference type="Pfam" id="PF05430"/>
    </source>
</evidence>
<evidence type="ECO:0000313" key="2">
    <source>
        <dbReference type="EMBL" id="MFG3819458.1"/>
    </source>
</evidence>
<proteinExistence type="predicted"/>
<accession>A0ABW7CF42</accession>
<dbReference type="SUPFAM" id="SSF53335">
    <property type="entry name" value="S-adenosyl-L-methionine-dependent methyltransferases"/>
    <property type="match status" value="1"/>
</dbReference>
<reference evidence="3" key="1">
    <citation type="journal article" date="2024" name="Algal Res.">
        <title>Biochemical, toxicological and genomic investigation of a high-biomass producing Limnothrix strain isolated from Italian shallow drinking water reservoir.</title>
        <authorList>
            <person name="Simonazzi M."/>
            <person name="Shishido T.K."/>
            <person name="Delbaje E."/>
            <person name="Wahlsten M."/>
            <person name="Fewer D.P."/>
            <person name="Sivonen K."/>
            <person name="Pezzolesi L."/>
            <person name="Pistocchi R."/>
        </authorList>
    </citation>
    <scope>NUCLEOTIDE SEQUENCE [LARGE SCALE GENOMIC DNA]</scope>
    <source>
        <strain evidence="3">LRLZ20PSL1</strain>
    </source>
</reference>
<dbReference type="Pfam" id="PF05430">
    <property type="entry name" value="Methyltransf_30"/>
    <property type="match status" value="1"/>
</dbReference>
<gene>
    <name evidence="2" type="ORF">VPK24_17565</name>
</gene>